<dbReference type="NCBIfam" id="TIGR01764">
    <property type="entry name" value="excise"/>
    <property type="match status" value="1"/>
</dbReference>
<dbReference type="InterPro" id="IPR010093">
    <property type="entry name" value="SinI_DNA-bd"/>
</dbReference>
<gene>
    <name evidence="3" type="ORF">Pr1d_50760</name>
</gene>
<evidence type="ECO:0000313" key="4">
    <source>
        <dbReference type="Proteomes" id="UP000323917"/>
    </source>
</evidence>
<dbReference type="KEGG" id="bgok:Pr1d_50760"/>
<reference evidence="3 4" key="1">
    <citation type="submission" date="2019-08" db="EMBL/GenBank/DDBJ databases">
        <title>Deep-cultivation of Planctomycetes and their phenomic and genomic characterization uncovers novel biology.</title>
        <authorList>
            <person name="Wiegand S."/>
            <person name="Jogler M."/>
            <person name="Boedeker C."/>
            <person name="Pinto D."/>
            <person name="Vollmers J."/>
            <person name="Rivas-Marin E."/>
            <person name="Kohn T."/>
            <person name="Peeters S.H."/>
            <person name="Heuer A."/>
            <person name="Rast P."/>
            <person name="Oberbeckmann S."/>
            <person name="Bunk B."/>
            <person name="Jeske O."/>
            <person name="Meyerdierks A."/>
            <person name="Storesund J.E."/>
            <person name="Kallscheuer N."/>
            <person name="Luecker S."/>
            <person name="Lage O.M."/>
            <person name="Pohl T."/>
            <person name="Merkel B.J."/>
            <person name="Hornburger P."/>
            <person name="Mueller R.-W."/>
            <person name="Bruemmer F."/>
            <person name="Labrenz M."/>
            <person name="Spormann A.M."/>
            <person name="Op den Camp H."/>
            <person name="Overmann J."/>
            <person name="Amann R."/>
            <person name="Jetten M.S.M."/>
            <person name="Mascher T."/>
            <person name="Medema M.H."/>
            <person name="Devos D.P."/>
            <person name="Kaster A.-K."/>
            <person name="Ovreas L."/>
            <person name="Rohde M."/>
            <person name="Galperin M.Y."/>
            <person name="Jogler C."/>
        </authorList>
    </citation>
    <scope>NUCLEOTIDE SEQUENCE [LARGE SCALE GENOMIC DNA]</scope>
    <source>
        <strain evidence="3 4">Pr1d</strain>
    </source>
</reference>
<dbReference type="InterPro" id="IPR036388">
    <property type="entry name" value="WH-like_DNA-bd_sf"/>
</dbReference>
<dbReference type="Proteomes" id="UP000323917">
    <property type="component" value="Chromosome"/>
</dbReference>
<proteinExistence type="predicted"/>
<evidence type="ECO:0000313" key="3">
    <source>
        <dbReference type="EMBL" id="QEG37729.1"/>
    </source>
</evidence>
<dbReference type="Gene3D" id="1.10.10.10">
    <property type="entry name" value="Winged helix-like DNA-binding domain superfamily/Winged helix DNA-binding domain"/>
    <property type="match status" value="1"/>
</dbReference>
<dbReference type="SUPFAM" id="SSF46955">
    <property type="entry name" value="Putative DNA-binding domain"/>
    <property type="match status" value="1"/>
</dbReference>
<evidence type="ECO:0000256" key="1">
    <source>
        <dbReference type="SAM" id="MobiDB-lite"/>
    </source>
</evidence>
<dbReference type="RefSeq" id="WP_148075917.1">
    <property type="nucleotide sequence ID" value="NZ_CP042913.1"/>
</dbReference>
<feature type="domain" description="Helix-turn-helix" evidence="2">
    <location>
        <begin position="57"/>
        <end position="106"/>
    </location>
</feature>
<organism evidence="3 4">
    <name type="scientific">Bythopirellula goksoeyrii</name>
    <dbReference type="NCBI Taxonomy" id="1400387"/>
    <lineage>
        <taxon>Bacteria</taxon>
        <taxon>Pseudomonadati</taxon>
        <taxon>Planctomycetota</taxon>
        <taxon>Planctomycetia</taxon>
        <taxon>Pirellulales</taxon>
        <taxon>Lacipirellulaceae</taxon>
        <taxon>Bythopirellula</taxon>
    </lineage>
</organism>
<evidence type="ECO:0000259" key="2">
    <source>
        <dbReference type="Pfam" id="PF12728"/>
    </source>
</evidence>
<dbReference type="GO" id="GO:0003677">
    <property type="term" value="F:DNA binding"/>
    <property type="evidence" value="ECO:0007669"/>
    <property type="project" value="InterPro"/>
</dbReference>
<keyword evidence="4" id="KW-1185">Reference proteome</keyword>
<feature type="region of interest" description="Disordered" evidence="1">
    <location>
        <begin position="105"/>
        <end position="164"/>
    </location>
</feature>
<dbReference type="EMBL" id="CP042913">
    <property type="protein sequence ID" value="QEG37729.1"/>
    <property type="molecule type" value="Genomic_DNA"/>
</dbReference>
<sequence length="244" mass="26993">MDDPIGKEIEAAARAIATMLRSTITQTIREFLAENGASRSNPRQGDFASVDNHTCKLYTGDEVADLLGVSRRHVHSLTKNGKLPSVRLGTRVRYRQSTLAEWLAQQEATPQQARHERTTSNVRKTTSASKSRTVKELARKSNAKADCSSKSNPRGKPQQADNSAKEFVGGLQILARSLGVDYESLPRMTNGDIRRIADVEIAILHGWQYLGRELPPEALENVTKWLRNQGSKSSNKEQGENPSS</sequence>
<feature type="compositionally biased region" description="Polar residues" evidence="1">
    <location>
        <begin position="119"/>
        <end position="131"/>
    </location>
</feature>
<accession>A0A5B9QIB8</accession>
<dbReference type="OrthoDB" id="289890at2"/>
<dbReference type="InterPro" id="IPR009061">
    <property type="entry name" value="DNA-bd_dom_put_sf"/>
</dbReference>
<dbReference type="InterPro" id="IPR041657">
    <property type="entry name" value="HTH_17"/>
</dbReference>
<dbReference type="Pfam" id="PF12728">
    <property type="entry name" value="HTH_17"/>
    <property type="match status" value="1"/>
</dbReference>
<name>A0A5B9QIB8_9BACT</name>
<dbReference type="AlphaFoldDB" id="A0A5B9QIB8"/>
<protein>
    <submittedName>
        <fullName evidence="3">Helix-turn-helix domain protein</fullName>
    </submittedName>
</protein>